<dbReference type="eggNOG" id="COG3027">
    <property type="taxonomic scope" value="Bacteria"/>
</dbReference>
<dbReference type="Gene3D" id="3.30.160.880">
    <property type="entry name" value="Cell division protein ZapA protomer, N-terminal domain"/>
    <property type="match status" value="1"/>
</dbReference>
<name>B3PH94_CELJU</name>
<comment type="function">
    <text evidence="9">Activator of cell division through the inhibition of FtsZ GTPase activity, therefore promoting FtsZ assembly into bundles of protofilaments necessary for the formation of the division Z ring. It is recruited early at mid-cell but it is not essential for cell division.</text>
</comment>
<dbReference type="GO" id="GO:0000917">
    <property type="term" value="P:division septum assembly"/>
    <property type="evidence" value="ECO:0007669"/>
    <property type="project" value="UniProtKB-KW"/>
</dbReference>
<evidence type="ECO:0000256" key="7">
    <source>
        <dbReference type="ARBA" id="ARBA00023210"/>
    </source>
</evidence>
<accession>B3PH94</accession>
<dbReference type="GO" id="GO:0005829">
    <property type="term" value="C:cytosol"/>
    <property type="evidence" value="ECO:0007669"/>
    <property type="project" value="TreeGrafter"/>
</dbReference>
<proteinExistence type="inferred from homology"/>
<dbReference type="SUPFAM" id="SSF102829">
    <property type="entry name" value="Cell division protein ZapA-like"/>
    <property type="match status" value="1"/>
</dbReference>
<dbReference type="KEGG" id="cja:CJA_0291"/>
<dbReference type="PANTHER" id="PTHR34981">
    <property type="entry name" value="CELL DIVISION PROTEIN ZAPA"/>
    <property type="match status" value="1"/>
</dbReference>
<dbReference type="GO" id="GO:0043093">
    <property type="term" value="P:FtsZ-dependent cytokinesis"/>
    <property type="evidence" value="ECO:0007669"/>
    <property type="project" value="TreeGrafter"/>
</dbReference>
<evidence type="ECO:0000256" key="6">
    <source>
        <dbReference type="ARBA" id="ARBA00023054"/>
    </source>
</evidence>
<dbReference type="Pfam" id="PF05164">
    <property type="entry name" value="ZapA"/>
    <property type="match status" value="1"/>
</dbReference>
<dbReference type="Gene3D" id="1.20.5.50">
    <property type="match status" value="1"/>
</dbReference>
<dbReference type="STRING" id="498211.CJA_0291"/>
<gene>
    <name evidence="12" type="ordered locus">CJA_0291</name>
</gene>
<keyword evidence="4" id="KW-0963">Cytoplasm</keyword>
<dbReference type="PANTHER" id="PTHR34981:SF1">
    <property type="entry name" value="CELL DIVISION PROTEIN ZAPA"/>
    <property type="match status" value="1"/>
</dbReference>
<keyword evidence="7" id="KW-0717">Septation</keyword>
<keyword evidence="8" id="KW-0131">Cell cycle</keyword>
<organism evidence="12 13">
    <name type="scientific">Cellvibrio japonicus (strain Ueda107)</name>
    <name type="common">Pseudomonas fluorescens subsp. cellulosa</name>
    <dbReference type="NCBI Taxonomy" id="498211"/>
    <lineage>
        <taxon>Bacteria</taxon>
        <taxon>Pseudomonadati</taxon>
        <taxon>Pseudomonadota</taxon>
        <taxon>Gammaproteobacteria</taxon>
        <taxon>Cellvibrionales</taxon>
        <taxon>Cellvibrionaceae</taxon>
        <taxon>Cellvibrio</taxon>
    </lineage>
</organism>
<keyword evidence="13" id="KW-1185">Reference proteome</keyword>
<evidence type="ECO:0000256" key="1">
    <source>
        <dbReference type="ARBA" id="ARBA00004496"/>
    </source>
</evidence>
<reference evidence="12 13" key="1">
    <citation type="journal article" date="2008" name="J. Bacteriol.">
        <title>Insights into plant cell wall degradation from the genome sequence of the soil bacterium Cellvibrio japonicus.</title>
        <authorList>
            <person name="Deboy R.T."/>
            <person name="Mongodin E.F."/>
            <person name="Fouts D.E."/>
            <person name="Tailford L.E."/>
            <person name="Khouri H."/>
            <person name="Emerson J.B."/>
            <person name="Mohamoud Y."/>
            <person name="Watkins K."/>
            <person name="Henrissat B."/>
            <person name="Gilbert H.J."/>
            <person name="Nelson K.E."/>
        </authorList>
    </citation>
    <scope>NUCLEOTIDE SEQUENCE [LARGE SCALE GENOMIC DNA]</scope>
    <source>
        <strain evidence="12 13">Ueda107</strain>
    </source>
</reference>
<dbReference type="EMBL" id="CP000934">
    <property type="protein sequence ID" value="ACE85813.1"/>
    <property type="molecule type" value="Genomic_DNA"/>
</dbReference>
<dbReference type="InterPro" id="IPR036192">
    <property type="entry name" value="Cell_div_ZapA-like_sf"/>
</dbReference>
<keyword evidence="6" id="KW-0175">Coiled coil</keyword>
<evidence type="ECO:0000256" key="4">
    <source>
        <dbReference type="ARBA" id="ARBA00022490"/>
    </source>
</evidence>
<evidence type="ECO:0000256" key="8">
    <source>
        <dbReference type="ARBA" id="ARBA00023306"/>
    </source>
</evidence>
<dbReference type="GO" id="GO:0030428">
    <property type="term" value="C:cell septum"/>
    <property type="evidence" value="ECO:0007669"/>
    <property type="project" value="TreeGrafter"/>
</dbReference>
<comment type="subunit">
    <text evidence="10">Homodimer. Interacts with FtsZ.</text>
</comment>
<dbReference type="HOGENOM" id="CLU_116623_2_1_6"/>
<protein>
    <recommendedName>
        <fullName evidence="3">Cell division protein ZapA</fullName>
    </recommendedName>
    <alternativeName>
        <fullName evidence="11">Z ring-associated protein ZapA</fullName>
    </alternativeName>
</protein>
<evidence type="ECO:0000313" key="13">
    <source>
        <dbReference type="Proteomes" id="UP000001036"/>
    </source>
</evidence>
<comment type="subcellular location">
    <subcellularLocation>
        <location evidence="1">Cytoplasm</location>
    </subcellularLocation>
</comment>
<dbReference type="GO" id="GO:0032153">
    <property type="term" value="C:cell division site"/>
    <property type="evidence" value="ECO:0007669"/>
    <property type="project" value="TreeGrafter"/>
</dbReference>
<evidence type="ECO:0000313" key="12">
    <source>
        <dbReference type="EMBL" id="ACE85813.1"/>
    </source>
</evidence>
<dbReference type="Proteomes" id="UP000001036">
    <property type="component" value="Chromosome"/>
</dbReference>
<dbReference type="GO" id="GO:0000921">
    <property type="term" value="P:septin ring assembly"/>
    <property type="evidence" value="ECO:0007669"/>
    <property type="project" value="TreeGrafter"/>
</dbReference>
<dbReference type="AlphaFoldDB" id="B3PH94"/>
<dbReference type="InterPro" id="IPR007838">
    <property type="entry name" value="Cell_div_ZapA-like"/>
</dbReference>
<evidence type="ECO:0000256" key="3">
    <source>
        <dbReference type="ARBA" id="ARBA00015195"/>
    </source>
</evidence>
<evidence type="ECO:0000256" key="5">
    <source>
        <dbReference type="ARBA" id="ARBA00022618"/>
    </source>
</evidence>
<evidence type="ECO:0000256" key="9">
    <source>
        <dbReference type="ARBA" id="ARBA00024910"/>
    </source>
</evidence>
<dbReference type="InterPro" id="IPR042233">
    <property type="entry name" value="Cell_div_ZapA_N"/>
</dbReference>
<comment type="similarity">
    <text evidence="2">Belongs to the ZapA family. Type 1 subfamily.</text>
</comment>
<evidence type="ECO:0000256" key="10">
    <source>
        <dbReference type="ARBA" id="ARBA00026068"/>
    </source>
</evidence>
<evidence type="ECO:0000256" key="11">
    <source>
        <dbReference type="ARBA" id="ARBA00033158"/>
    </source>
</evidence>
<sequence length="107" mass="11849">MPNKLEAAMSNETVVVKILDKEYQVACPREERQALLESAQLLDERMKAIRSTGAVIGLERIAVMAALNLSHELLQARQSGNQGKGANQADLLRLHEKLDRSLANKID</sequence>
<keyword evidence="5" id="KW-0132">Cell division</keyword>
<evidence type="ECO:0000256" key="2">
    <source>
        <dbReference type="ARBA" id="ARBA00010074"/>
    </source>
</evidence>